<dbReference type="InParanoid" id="U5DL20"/>
<evidence type="ECO:0000313" key="2">
    <source>
        <dbReference type="EMBL" id="ERN40420.1"/>
    </source>
</evidence>
<keyword evidence="1" id="KW-0812">Transmembrane</keyword>
<dbReference type="Proteomes" id="UP000016960">
    <property type="component" value="Unassembled WGS sequence"/>
</dbReference>
<proteinExistence type="predicted"/>
<feature type="transmembrane region" description="Helical" evidence="1">
    <location>
        <begin position="253"/>
        <end position="273"/>
    </location>
</feature>
<dbReference type="EMBL" id="ASSJ01000076">
    <property type="protein sequence ID" value="ERN40420.1"/>
    <property type="molecule type" value="Genomic_DNA"/>
</dbReference>
<feature type="transmembrane region" description="Helical" evidence="1">
    <location>
        <begin position="224"/>
        <end position="247"/>
    </location>
</feature>
<dbReference type="eggNOG" id="COG1808">
    <property type="taxonomic scope" value="Bacteria"/>
</dbReference>
<dbReference type="RefSeq" id="WP_022608555.1">
    <property type="nucleotide sequence ID" value="NZ_ASSJ01000076.1"/>
</dbReference>
<feature type="transmembrane region" description="Helical" evidence="1">
    <location>
        <begin position="73"/>
        <end position="103"/>
    </location>
</feature>
<organism evidence="2 3">
    <name type="scientific">Rubidibacter lacunae KORDI 51-2</name>
    <dbReference type="NCBI Taxonomy" id="582515"/>
    <lineage>
        <taxon>Bacteria</taxon>
        <taxon>Bacillati</taxon>
        <taxon>Cyanobacteriota</taxon>
        <taxon>Cyanophyceae</taxon>
        <taxon>Oscillatoriophycideae</taxon>
        <taxon>Chroococcales</taxon>
        <taxon>Aphanothecaceae</taxon>
        <taxon>Rubidibacter</taxon>
    </lineage>
</organism>
<dbReference type="InterPro" id="IPR005240">
    <property type="entry name" value="DUF389"/>
</dbReference>
<dbReference type="PATRIC" id="fig|582515.4.peg.3318"/>
<reference evidence="2 3" key="1">
    <citation type="submission" date="2013-05" db="EMBL/GenBank/DDBJ databases">
        <title>Draft genome sequence of Rubidibacter lacunae KORDI 51-2.</title>
        <authorList>
            <person name="Choi D.H."/>
            <person name="Noh J.H."/>
            <person name="Kwon K.-K."/>
            <person name="Lee J.-H."/>
            <person name="Ryu J.-Y."/>
        </authorList>
    </citation>
    <scope>NUCLEOTIDE SEQUENCE [LARGE SCALE GENOMIC DNA]</scope>
    <source>
        <strain evidence="2 3">KORDI 51-2</strain>
    </source>
</reference>
<dbReference type="PANTHER" id="PTHR20992:SF9">
    <property type="entry name" value="AT15442P-RELATED"/>
    <property type="match status" value="1"/>
</dbReference>
<dbReference type="Pfam" id="PF04087">
    <property type="entry name" value="DUF389"/>
    <property type="match status" value="1"/>
</dbReference>
<feature type="transmembrane region" description="Helical" evidence="1">
    <location>
        <begin position="123"/>
        <end position="145"/>
    </location>
</feature>
<evidence type="ECO:0000256" key="1">
    <source>
        <dbReference type="SAM" id="Phobius"/>
    </source>
</evidence>
<dbReference type="PANTHER" id="PTHR20992">
    <property type="entry name" value="AT15442P-RELATED"/>
    <property type="match status" value="1"/>
</dbReference>
<feature type="transmembrane region" description="Helical" evidence="1">
    <location>
        <begin position="191"/>
        <end position="212"/>
    </location>
</feature>
<sequence length="376" mass="41243">MFKQIVVWLQRIKLLLHQHLNQYRQEISAAIDRARPLVWSVVPHVVPQPTTHPKGWLHLHHELMRDASWSLEYVVTILSSSLIATFGLISNSTAVIIGAMLIAPLMTPLRALAFGALEGDPRLFYKAAVATLGGTALGFFVAYGTGELLDVQEFGSEVLSRTQPNLVDLGIALAAGGVSGFAKLRPQVSDTLAGTAIAVALMPPLCVAGLTLSQDLWAFGRGSILLYATNLLGIVLVCMIVFVLSGYARLTNAFWWTLALTLLLFTPLGTSFARLLKQDRLENAIAETLVRRTVTIGQPEVELLRTRADWTANPPLVYLSVQSAVEITPKQVRLVQEFVSSEIDTDLRLIFLVSETEEITAEGEEELRKKDPPAIE</sequence>
<keyword evidence="1" id="KW-0472">Membrane</keyword>
<dbReference type="AlphaFoldDB" id="U5DL20"/>
<accession>U5DL20</accession>
<gene>
    <name evidence="2" type="ORF">KR51_00029600</name>
</gene>
<keyword evidence="1" id="KW-1133">Transmembrane helix</keyword>
<name>U5DL20_9CHRO</name>
<comment type="caution">
    <text evidence="2">The sequence shown here is derived from an EMBL/GenBank/DDBJ whole genome shotgun (WGS) entry which is preliminary data.</text>
</comment>
<protein>
    <submittedName>
        <fullName evidence="2">Putative membrane protein</fullName>
    </submittedName>
</protein>
<evidence type="ECO:0000313" key="3">
    <source>
        <dbReference type="Proteomes" id="UP000016960"/>
    </source>
</evidence>
<keyword evidence="3" id="KW-1185">Reference proteome</keyword>